<evidence type="ECO:0000259" key="10">
    <source>
        <dbReference type="SMART" id="SM00607"/>
    </source>
</evidence>
<dbReference type="InterPro" id="IPR051941">
    <property type="entry name" value="BG_Antigen-Binding_Lectin"/>
</dbReference>
<accession>A0A9W3AIX0</accession>
<evidence type="ECO:0000256" key="6">
    <source>
        <dbReference type="ARBA" id="ARBA00022837"/>
    </source>
</evidence>
<name>A0A9W3AIX0_BIOGL</name>
<feature type="domain" description="Fucolectin tachylectin-4 pentraxin-1" evidence="10">
    <location>
        <begin position="184"/>
        <end position="327"/>
    </location>
</feature>
<evidence type="ECO:0000256" key="7">
    <source>
        <dbReference type="ARBA" id="ARBA00023157"/>
    </source>
</evidence>
<dbReference type="InterPro" id="IPR008979">
    <property type="entry name" value="Galactose-bd-like_sf"/>
</dbReference>
<dbReference type="GO" id="GO:0042806">
    <property type="term" value="F:fucose binding"/>
    <property type="evidence" value="ECO:0007669"/>
    <property type="project" value="UniProtKB-ARBA"/>
</dbReference>
<feature type="signal peptide" evidence="9">
    <location>
        <begin position="1"/>
        <end position="24"/>
    </location>
</feature>
<sequence length="497" mass="55097">MALLMKRNLYRCILCVLCMPAIRSQVDWFGPNKEFKCHCESSCSYDGTCLGNGKCARGWFGLKCQYKDLIFLDKTRTLPNVNILTDRDDSTCMNISDQIVITLQRTDIFTWMRVTVQENASLPGFTLQFQTLLKPSPIECLNQKYFLVDESTLDIQCDLTEAFKAVTITATQRTSLCSIYINGGRNVALKQRAWQTSNWANSKGTYHASRAVDGNTDYDFIRGQSCSHTNTSGDSHPMWSVTFPLAQVTGYVIFNRYGLNMDRLANFILVAGDSGVIKFFYNDNTSGSRFHIIKDLAKNKISEVNISVSSNILSLCEVEVYGECPSGTFTTSDFQCMNCPAACPNSCHTNAGSCYVHFYYSDSPTCTAESRRANLTSYNSSTSRKSLSYSGMESSSIASTLPEALGIGITIGAVAVLLILSVSYAVLEALTSTGYNKNQGQQLSKTIKEHNHPYQRSAADDVAGSQQYRPLTGHEKFLGNVKRLEGISEVRSSYTTK</sequence>
<comment type="subunit">
    <text evidence="3">Homotrimer.</text>
</comment>
<dbReference type="InterPro" id="IPR006585">
    <property type="entry name" value="FTP1"/>
</dbReference>
<dbReference type="PANTHER" id="PTHR45713:SF6">
    <property type="entry name" value="F5_8 TYPE C DOMAIN-CONTAINING PROTEIN"/>
    <property type="match status" value="1"/>
</dbReference>
<dbReference type="SUPFAM" id="SSF57184">
    <property type="entry name" value="Growth factor receptor domain"/>
    <property type="match status" value="1"/>
</dbReference>
<keyword evidence="5" id="KW-0430">Lectin</keyword>
<keyword evidence="8" id="KW-0812">Transmembrane</keyword>
<evidence type="ECO:0000313" key="11">
    <source>
        <dbReference type="Proteomes" id="UP001165740"/>
    </source>
</evidence>
<dbReference type="SMART" id="SM00607">
    <property type="entry name" value="FTP"/>
    <property type="match status" value="1"/>
</dbReference>
<dbReference type="RefSeq" id="XP_055887212.1">
    <property type="nucleotide sequence ID" value="XM_056031237.1"/>
</dbReference>
<keyword evidence="11" id="KW-1185">Reference proteome</keyword>
<evidence type="ECO:0000256" key="2">
    <source>
        <dbReference type="ARBA" id="ARBA00010147"/>
    </source>
</evidence>
<dbReference type="OrthoDB" id="6159059at2759"/>
<evidence type="ECO:0000313" key="12">
    <source>
        <dbReference type="RefSeq" id="XP_055887212.1"/>
    </source>
</evidence>
<keyword evidence="8" id="KW-1133">Transmembrane helix</keyword>
<dbReference type="SUPFAM" id="SSF49785">
    <property type="entry name" value="Galactose-binding domain-like"/>
    <property type="match status" value="1"/>
</dbReference>
<dbReference type="Gene3D" id="2.60.120.260">
    <property type="entry name" value="Galactose-binding domain-like"/>
    <property type="match status" value="1"/>
</dbReference>
<dbReference type="Proteomes" id="UP001165740">
    <property type="component" value="Chromosome 5"/>
</dbReference>
<keyword evidence="8" id="KW-0472">Membrane</keyword>
<dbReference type="GO" id="GO:0001868">
    <property type="term" value="P:regulation of complement activation, lectin pathway"/>
    <property type="evidence" value="ECO:0007669"/>
    <property type="project" value="UniProtKB-ARBA"/>
</dbReference>
<evidence type="ECO:0000256" key="9">
    <source>
        <dbReference type="SAM" id="SignalP"/>
    </source>
</evidence>
<evidence type="ECO:0000256" key="1">
    <source>
        <dbReference type="ARBA" id="ARBA00002219"/>
    </source>
</evidence>
<evidence type="ECO:0000256" key="5">
    <source>
        <dbReference type="ARBA" id="ARBA00022734"/>
    </source>
</evidence>
<dbReference type="InterPro" id="IPR009030">
    <property type="entry name" value="Growth_fac_rcpt_cys_sf"/>
</dbReference>
<organism evidence="11 12">
    <name type="scientific">Biomphalaria glabrata</name>
    <name type="common">Bloodfluke planorb</name>
    <name type="synonym">Freshwater snail</name>
    <dbReference type="NCBI Taxonomy" id="6526"/>
    <lineage>
        <taxon>Eukaryota</taxon>
        <taxon>Metazoa</taxon>
        <taxon>Spiralia</taxon>
        <taxon>Lophotrochozoa</taxon>
        <taxon>Mollusca</taxon>
        <taxon>Gastropoda</taxon>
        <taxon>Heterobranchia</taxon>
        <taxon>Euthyneura</taxon>
        <taxon>Panpulmonata</taxon>
        <taxon>Hygrophila</taxon>
        <taxon>Lymnaeoidea</taxon>
        <taxon>Planorbidae</taxon>
        <taxon>Biomphalaria</taxon>
    </lineage>
</organism>
<dbReference type="AlphaFoldDB" id="A0A9W3AIX0"/>
<keyword evidence="6" id="KW-0106">Calcium</keyword>
<evidence type="ECO:0000256" key="4">
    <source>
        <dbReference type="ARBA" id="ARBA00022723"/>
    </source>
</evidence>
<dbReference type="GeneID" id="106072369"/>
<keyword evidence="4" id="KW-0479">Metal-binding</keyword>
<dbReference type="GO" id="GO:0046872">
    <property type="term" value="F:metal ion binding"/>
    <property type="evidence" value="ECO:0007669"/>
    <property type="project" value="UniProtKB-KW"/>
</dbReference>
<reference evidence="12" key="1">
    <citation type="submission" date="2025-08" db="UniProtKB">
        <authorList>
            <consortium name="RefSeq"/>
        </authorList>
    </citation>
    <scope>IDENTIFICATION</scope>
</reference>
<feature type="chain" id="PRO_5040823868" evidence="9">
    <location>
        <begin position="25"/>
        <end position="497"/>
    </location>
</feature>
<comment type="function">
    <text evidence="1">Acts as a defensive agent. Recognizes blood group fucosylated oligosaccharides including A, B, H and Lewis B-type antigens. Does not recognize Lewis A antigen and has low affinity for monovalent haptens.</text>
</comment>
<keyword evidence="7" id="KW-1015">Disulfide bond</keyword>
<protein>
    <submittedName>
        <fullName evidence="12">Uncharacterized protein LOC106072369 isoform X1</fullName>
    </submittedName>
</protein>
<gene>
    <name evidence="12" type="primary">LOC106072369</name>
</gene>
<dbReference type="GO" id="GO:0010185">
    <property type="term" value="P:regulation of cellular defense response"/>
    <property type="evidence" value="ECO:0007669"/>
    <property type="project" value="UniProtKB-ARBA"/>
</dbReference>
<feature type="transmembrane region" description="Helical" evidence="8">
    <location>
        <begin position="404"/>
        <end position="427"/>
    </location>
</feature>
<comment type="similarity">
    <text evidence="2">Belongs to the fucolectin family.</text>
</comment>
<evidence type="ECO:0000256" key="8">
    <source>
        <dbReference type="SAM" id="Phobius"/>
    </source>
</evidence>
<keyword evidence="9" id="KW-0732">Signal</keyword>
<proteinExistence type="inferred from homology"/>
<dbReference type="PANTHER" id="PTHR45713">
    <property type="entry name" value="FTP DOMAIN-CONTAINING PROTEIN"/>
    <property type="match status" value="1"/>
</dbReference>
<evidence type="ECO:0000256" key="3">
    <source>
        <dbReference type="ARBA" id="ARBA00011233"/>
    </source>
</evidence>